<sequence length="177" mass="19678">MAGVTIRNSVRDDVVGILRIYSHEVLHGLATFEEVPPAEDEMAERRASILDLGLPYLVAEQGGHVVGYAYAGRYRTRPAYRYSIENSVYIDRDFRGQGLGRLLLSELIAQSERGSWRQMVAVIGDSQNVGSIRLHEQMGFRHIGTLEKVGFKLGQWVDTVIMQKALCADQAASPDEG</sequence>
<dbReference type="Pfam" id="PF00583">
    <property type="entry name" value="Acetyltransf_1"/>
    <property type="match status" value="1"/>
</dbReference>
<dbReference type="PANTHER" id="PTHR43072">
    <property type="entry name" value="N-ACETYLTRANSFERASE"/>
    <property type="match status" value="1"/>
</dbReference>
<keyword evidence="3" id="KW-1185">Reference proteome</keyword>
<keyword evidence="2" id="KW-0808">Transferase</keyword>
<dbReference type="OrthoDB" id="5459937at2"/>
<evidence type="ECO:0000313" key="2">
    <source>
        <dbReference type="EMBL" id="GFE65818.1"/>
    </source>
</evidence>
<comment type="caution">
    <text evidence="2">The sequence shown here is derived from an EMBL/GenBank/DDBJ whole genome shotgun (WGS) entry which is preliminary data.</text>
</comment>
<reference evidence="2 3" key="1">
    <citation type="submission" date="2019-12" db="EMBL/GenBank/DDBJ databases">
        <title>Litoreibacter badius sp. nov., a novel bacteriochlorophyll a-containing bacterium in the genus Litoreibacter.</title>
        <authorList>
            <person name="Kanamuro M."/>
            <person name="Takabe Y."/>
            <person name="Mori K."/>
            <person name="Takaichi S."/>
            <person name="Hanada S."/>
        </authorList>
    </citation>
    <scope>NUCLEOTIDE SEQUENCE [LARGE SCALE GENOMIC DNA]</scope>
    <source>
        <strain evidence="2 3">K6</strain>
    </source>
</reference>
<dbReference type="PANTHER" id="PTHR43072:SF8">
    <property type="entry name" value="ACYLTRANSFERASE FABY-RELATED"/>
    <property type="match status" value="1"/>
</dbReference>
<dbReference type="InterPro" id="IPR000182">
    <property type="entry name" value="GNAT_dom"/>
</dbReference>
<dbReference type="SUPFAM" id="SSF55729">
    <property type="entry name" value="Acyl-CoA N-acyltransferases (Nat)"/>
    <property type="match status" value="1"/>
</dbReference>
<evidence type="ECO:0000313" key="3">
    <source>
        <dbReference type="Proteomes" id="UP000436822"/>
    </source>
</evidence>
<name>A0A6N6JKM1_9RHOB</name>
<dbReference type="CDD" id="cd04301">
    <property type="entry name" value="NAT_SF"/>
    <property type="match status" value="1"/>
</dbReference>
<dbReference type="AlphaFoldDB" id="A0A6N6JKM1"/>
<dbReference type="EMBL" id="BLJE01000003">
    <property type="protein sequence ID" value="GFE65818.1"/>
    <property type="molecule type" value="Genomic_DNA"/>
</dbReference>
<dbReference type="InterPro" id="IPR016181">
    <property type="entry name" value="Acyl_CoA_acyltransferase"/>
</dbReference>
<feature type="domain" description="N-acetyltransferase" evidence="1">
    <location>
        <begin position="16"/>
        <end position="167"/>
    </location>
</feature>
<organism evidence="2 3">
    <name type="scientific">Litoreibacter roseus</name>
    <dbReference type="NCBI Taxonomy" id="2601869"/>
    <lineage>
        <taxon>Bacteria</taxon>
        <taxon>Pseudomonadati</taxon>
        <taxon>Pseudomonadota</taxon>
        <taxon>Alphaproteobacteria</taxon>
        <taxon>Rhodobacterales</taxon>
        <taxon>Roseobacteraceae</taxon>
        <taxon>Litoreibacter</taxon>
    </lineage>
</organism>
<accession>A0A6N6JKM1</accession>
<proteinExistence type="predicted"/>
<protein>
    <submittedName>
        <fullName evidence="2">N-acetyltransferase</fullName>
    </submittedName>
</protein>
<dbReference type="RefSeq" id="WP_159808293.1">
    <property type="nucleotide sequence ID" value="NZ_BLJE01000003.1"/>
</dbReference>
<dbReference type="PROSITE" id="PS51186">
    <property type="entry name" value="GNAT"/>
    <property type="match status" value="1"/>
</dbReference>
<evidence type="ECO:0000259" key="1">
    <source>
        <dbReference type="PROSITE" id="PS51186"/>
    </source>
</evidence>
<dbReference type="Proteomes" id="UP000436822">
    <property type="component" value="Unassembled WGS sequence"/>
</dbReference>
<dbReference type="GO" id="GO:0016747">
    <property type="term" value="F:acyltransferase activity, transferring groups other than amino-acyl groups"/>
    <property type="evidence" value="ECO:0007669"/>
    <property type="project" value="InterPro"/>
</dbReference>
<gene>
    <name evidence="2" type="primary">bar</name>
    <name evidence="2" type="ORF">KIN_28920</name>
</gene>
<dbReference type="Gene3D" id="3.40.630.30">
    <property type="match status" value="1"/>
</dbReference>